<protein>
    <submittedName>
        <fullName evidence="7">Protein shisa-5</fullName>
    </submittedName>
</protein>
<keyword evidence="2" id="KW-1133">Transmembrane helix</keyword>
<evidence type="ECO:0000256" key="1">
    <source>
        <dbReference type="SAM" id="MobiDB-lite"/>
    </source>
</evidence>
<gene>
    <name evidence="3" type="ORF">HDID_LOCUS9751</name>
    <name evidence="4" type="ORF">WMSIL1_LOCUS15008</name>
</gene>
<feature type="compositionally biased region" description="Polar residues" evidence="1">
    <location>
        <begin position="34"/>
        <end position="46"/>
    </location>
</feature>
<organism evidence="7">
    <name type="scientific">Hymenolepis diminuta</name>
    <name type="common">Rat tapeworm</name>
    <dbReference type="NCBI Taxonomy" id="6216"/>
    <lineage>
        <taxon>Eukaryota</taxon>
        <taxon>Metazoa</taxon>
        <taxon>Spiralia</taxon>
        <taxon>Lophotrochozoa</taxon>
        <taxon>Platyhelminthes</taxon>
        <taxon>Cestoda</taxon>
        <taxon>Eucestoda</taxon>
        <taxon>Cyclophyllidea</taxon>
        <taxon>Hymenolepididae</taxon>
        <taxon>Hymenolepis</taxon>
    </lineage>
</organism>
<sequence>MGFSFIGLGISLALLFIGGVIIYNCCFRKKKTTDQGLSENNRQDVVTGTEPGYPPSSQPMMAPYPAPVGWNLNPDVSAPKSAPYPTGDLPGTAPYPTGGPEGAPFPTAGNLTAPGSGWVETTHPSAPPPPYSSSAPPYPN</sequence>
<feature type="region of interest" description="Disordered" evidence="1">
    <location>
        <begin position="33"/>
        <end position="140"/>
    </location>
</feature>
<evidence type="ECO:0000313" key="5">
    <source>
        <dbReference type="Proteomes" id="UP000274504"/>
    </source>
</evidence>
<keyword evidence="2" id="KW-0472">Membrane</keyword>
<proteinExistence type="predicted"/>
<reference evidence="7" key="1">
    <citation type="submission" date="2017-02" db="UniProtKB">
        <authorList>
            <consortium name="WormBaseParasite"/>
        </authorList>
    </citation>
    <scope>IDENTIFICATION</scope>
</reference>
<accession>A0A0R3SVW4</accession>
<feature type="transmembrane region" description="Helical" evidence="2">
    <location>
        <begin position="6"/>
        <end position="26"/>
    </location>
</feature>
<dbReference type="Proteomes" id="UP000274504">
    <property type="component" value="Unassembled WGS sequence"/>
</dbReference>
<dbReference type="Proteomes" id="UP000321570">
    <property type="component" value="Unassembled WGS sequence"/>
</dbReference>
<dbReference type="OrthoDB" id="10526394at2759"/>
<evidence type="ECO:0000313" key="3">
    <source>
        <dbReference type="EMBL" id="VDL62166.1"/>
    </source>
</evidence>
<dbReference type="EMBL" id="UYSG01011387">
    <property type="protein sequence ID" value="VDL62166.1"/>
    <property type="molecule type" value="Genomic_DNA"/>
</dbReference>
<evidence type="ECO:0000256" key="2">
    <source>
        <dbReference type="SAM" id="Phobius"/>
    </source>
</evidence>
<name>A0A0R3SVW4_HYMDI</name>
<reference evidence="4 6" key="3">
    <citation type="submission" date="2019-07" db="EMBL/GenBank/DDBJ databases">
        <authorList>
            <person name="Jastrzebski P J."/>
            <person name="Paukszto L."/>
            <person name="Jastrzebski P J."/>
        </authorList>
    </citation>
    <scope>NUCLEOTIDE SEQUENCE [LARGE SCALE GENOMIC DNA]</scope>
    <source>
        <strain evidence="4 6">WMS-il1</strain>
    </source>
</reference>
<dbReference type="WBParaSite" id="HDID_0000975301-mRNA-1">
    <property type="protein sequence ID" value="HDID_0000975301-mRNA-1"/>
    <property type="gene ID" value="HDID_0000975301"/>
</dbReference>
<dbReference type="EMBL" id="CABIJS010000719">
    <property type="protein sequence ID" value="VUZ57723.1"/>
    <property type="molecule type" value="Genomic_DNA"/>
</dbReference>
<dbReference type="AlphaFoldDB" id="A0A0R3SVW4"/>
<evidence type="ECO:0000313" key="6">
    <source>
        <dbReference type="Proteomes" id="UP000321570"/>
    </source>
</evidence>
<feature type="compositionally biased region" description="Pro residues" evidence="1">
    <location>
        <begin position="125"/>
        <end position="140"/>
    </location>
</feature>
<reference evidence="3 5" key="2">
    <citation type="submission" date="2018-11" db="EMBL/GenBank/DDBJ databases">
        <authorList>
            <consortium name="Pathogen Informatics"/>
        </authorList>
    </citation>
    <scope>NUCLEOTIDE SEQUENCE [LARGE SCALE GENOMIC DNA]</scope>
</reference>
<evidence type="ECO:0000313" key="4">
    <source>
        <dbReference type="EMBL" id="VUZ57723.1"/>
    </source>
</evidence>
<keyword evidence="6" id="KW-1185">Reference proteome</keyword>
<keyword evidence="2" id="KW-0812">Transmembrane</keyword>
<evidence type="ECO:0000313" key="7">
    <source>
        <dbReference type="WBParaSite" id="HDID_0000975301-mRNA-1"/>
    </source>
</evidence>
<feature type="compositionally biased region" description="Pro residues" evidence="1">
    <location>
        <begin position="52"/>
        <end position="66"/>
    </location>
</feature>